<dbReference type="KEGG" id="bdr:105226199"/>
<evidence type="ECO:0000256" key="1">
    <source>
        <dbReference type="SAM" id="SignalP"/>
    </source>
</evidence>
<feature type="signal peptide" evidence="1">
    <location>
        <begin position="1"/>
        <end position="24"/>
    </location>
</feature>
<dbReference type="AlphaFoldDB" id="A0A034WTX2"/>
<accession>A0A034WTX2</accession>
<sequence length="120" mass="13588">MKARTTIVLIAFGVLAALVATSIATNSTWGQRGRYDRLLYRTQVVKKSELWRVISVDVEFPGKNGYNPYYITQVVAIDHKRKDGGYAQLRKGGPNYRNVTLHIKSDRNHGLNYTVEVFGN</sequence>
<dbReference type="GeneID" id="105226199"/>
<keyword evidence="1" id="KW-0732">Signal</keyword>
<proteinExistence type="predicted"/>
<dbReference type="RefSeq" id="XP_011203320.2">
    <property type="nucleotide sequence ID" value="XM_011205018.3"/>
</dbReference>
<dbReference type="EMBL" id="GAKP01000853">
    <property type="protein sequence ID" value="JAC58099.1"/>
    <property type="molecule type" value="Transcribed_RNA"/>
</dbReference>
<evidence type="ECO:0000313" key="2">
    <source>
        <dbReference type="EMBL" id="JAC58099.1"/>
    </source>
</evidence>
<dbReference type="Pfam" id="PF15868">
    <property type="entry name" value="MBF2"/>
    <property type="match status" value="1"/>
</dbReference>
<feature type="chain" id="PRO_5044537892" evidence="1">
    <location>
        <begin position="25"/>
        <end position="120"/>
    </location>
</feature>
<gene>
    <name evidence="2" type="primary">SSP</name>
</gene>
<dbReference type="PANTHER" id="PTHR37685">
    <property type="entry name" value="GEO11136P1-RELATED"/>
    <property type="match status" value="1"/>
</dbReference>
<dbReference type="PANTHER" id="PTHR37685:SF1">
    <property type="entry name" value="GEO11136P1-RELATED"/>
    <property type="match status" value="1"/>
</dbReference>
<name>A0A034WTX2_BACDO</name>
<dbReference type="OrthoDB" id="8192785at2759"/>
<dbReference type="InterPro" id="IPR031734">
    <property type="entry name" value="MBF2"/>
</dbReference>
<organism evidence="2">
    <name type="scientific">Bactrocera dorsalis</name>
    <name type="common">Oriental fruit fly</name>
    <name type="synonym">Dacus dorsalis</name>
    <dbReference type="NCBI Taxonomy" id="27457"/>
    <lineage>
        <taxon>Eukaryota</taxon>
        <taxon>Metazoa</taxon>
        <taxon>Ecdysozoa</taxon>
        <taxon>Arthropoda</taxon>
        <taxon>Hexapoda</taxon>
        <taxon>Insecta</taxon>
        <taxon>Pterygota</taxon>
        <taxon>Neoptera</taxon>
        <taxon>Endopterygota</taxon>
        <taxon>Diptera</taxon>
        <taxon>Brachycera</taxon>
        <taxon>Muscomorpha</taxon>
        <taxon>Tephritoidea</taxon>
        <taxon>Tephritidae</taxon>
        <taxon>Bactrocera</taxon>
        <taxon>Bactrocera</taxon>
    </lineage>
</organism>
<reference evidence="2" key="1">
    <citation type="journal article" date="2014" name="BMC Genomics">
        <title>Characterizing the developmental transcriptome of the oriental fruit fly, Bactrocera dorsalis (Diptera: Tephritidae) through comparative genomic analysis with Drosophila melanogaster utilizing modENCODE datasets.</title>
        <authorList>
            <person name="Geib S.M."/>
            <person name="Calla B."/>
            <person name="Hall B."/>
            <person name="Hou S."/>
            <person name="Manoukis N.C."/>
        </authorList>
    </citation>
    <scope>NUCLEOTIDE SEQUENCE</scope>
    <source>
        <strain evidence="2">Punador</strain>
    </source>
</reference>
<protein>
    <submittedName>
        <fullName evidence="2">Putative salivary secreted peptide</fullName>
    </submittedName>
</protein>